<reference evidence="1" key="1">
    <citation type="submission" date="2013-08" db="EMBL/GenBank/DDBJ databases">
        <authorList>
            <person name="Mendez C."/>
            <person name="Richter M."/>
            <person name="Ferrer M."/>
            <person name="Sanchez J."/>
        </authorList>
    </citation>
    <scope>NUCLEOTIDE SEQUENCE</scope>
</reference>
<dbReference type="AlphaFoldDB" id="T1CFN4"/>
<dbReference type="PANTHER" id="PTHR43394:SF1">
    <property type="entry name" value="ATP-BINDING CASSETTE SUB-FAMILY B MEMBER 10, MITOCHONDRIAL"/>
    <property type="match status" value="1"/>
</dbReference>
<dbReference type="SUPFAM" id="SSF52540">
    <property type="entry name" value="P-loop containing nucleoside triphosphate hydrolases"/>
    <property type="match status" value="1"/>
</dbReference>
<proteinExistence type="predicted"/>
<reference evidence="1" key="2">
    <citation type="journal article" date="2014" name="ISME J.">
        <title>Microbial stratification in low pH oxic and suboxic macroscopic growths along an acid mine drainage.</title>
        <authorList>
            <person name="Mendez-Garcia C."/>
            <person name="Mesa V."/>
            <person name="Sprenger R.R."/>
            <person name="Richter M."/>
            <person name="Diez M.S."/>
            <person name="Solano J."/>
            <person name="Bargiela R."/>
            <person name="Golyshina O.V."/>
            <person name="Manteca A."/>
            <person name="Ramos J.L."/>
            <person name="Gallego J.R."/>
            <person name="Llorente I."/>
            <person name="Martins Dos Santos V.A."/>
            <person name="Jensen O.N."/>
            <person name="Pelaez A.I."/>
            <person name="Sanchez J."/>
            <person name="Ferrer M."/>
        </authorList>
    </citation>
    <scope>NUCLEOTIDE SEQUENCE</scope>
</reference>
<comment type="caution">
    <text evidence="1">The sequence shown here is derived from an EMBL/GenBank/DDBJ whole genome shotgun (WGS) entry which is preliminary data.</text>
</comment>
<dbReference type="GO" id="GO:0015421">
    <property type="term" value="F:ABC-type oligopeptide transporter activity"/>
    <property type="evidence" value="ECO:0007669"/>
    <property type="project" value="TreeGrafter"/>
</dbReference>
<accession>T1CFN4</accession>
<dbReference type="Gene3D" id="3.40.50.300">
    <property type="entry name" value="P-loop containing nucleotide triphosphate hydrolases"/>
    <property type="match status" value="1"/>
</dbReference>
<dbReference type="EMBL" id="AUZX01006165">
    <property type="protein sequence ID" value="EQD64979.1"/>
    <property type="molecule type" value="Genomic_DNA"/>
</dbReference>
<dbReference type="InterPro" id="IPR039421">
    <property type="entry name" value="Type_1_exporter"/>
</dbReference>
<name>T1CFN4_9ZZZZ</name>
<evidence type="ECO:0000313" key="1">
    <source>
        <dbReference type="EMBL" id="EQD64979.1"/>
    </source>
</evidence>
<dbReference type="PANTHER" id="PTHR43394">
    <property type="entry name" value="ATP-DEPENDENT PERMEASE MDL1, MITOCHONDRIAL"/>
    <property type="match status" value="1"/>
</dbReference>
<sequence>DRLLTGRTAVVIAHRLETLERVDEILILDGGNVAEFGTRAALAADGASLFSRLQQSGFREVLG</sequence>
<dbReference type="InterPro" id="IPR027417">
    <property type="entry name" value="P-loop_NTPase"/>
</dbReference>
<gene>
    <name evidence="1" type="ORF">B1A_08644</name>
</gene>
<organism evidence="1">
    <name type="scientific">mine drainage metagenome</name>
    <dbReference type="NCBI Taxonomy" id="410659"/>
    <lineage>
        <taxon>unclassified sequences</taxon>
        <taxon>metagenomes</taxon>
        <taxon>ecological metagenomes</taxon>
    </lineage>
</organism>
<protein>
    <submittedName>
        <fullName evidence="1">p-glycoprotein</fullName>
    </submittedName>
</protein>
<feature type="non-terminal residue" evidence="1">
    <location>
        <position position="1"/>
    </location>
</feature>